<proteinExistence type="predicted"/>
<dbReference type="AlphaFoldDB" id="A0A1H6QMB6"/>
<accession>A0A1H6QMB6</accession>
<dbReference type="OrthoDB" id="795899at2"/>
<evidence type="ECO:0000313" key="1">
    <source>
        <dbReference type="EMBL" id="SEI44769.1"/>
    </source>
</evidence>
<protein>
    <recommendedName>
        <fullName evidence="3">Lipoprotein</fullName>
    </recommendedName>
</protein>
<dbReference type="RefSeq" id="WP_090332161.1">
    <property type="nucleotide sequence ID" value="NZ_FNXY01000001.1"/>
</dbReference>
<reference evidence="1 2" key="1">
    <citation type="submission" date="2016-10" db="EMBL/GenBank/DDBJ databases">
        <authorList>
            <person name="de Groot N.N."/>
        </authorList>
    </citation>
    <scope>NUCLEOTIDE SEQUENCE [LARGE SCALE GENOMIC DNA]</scope>
    <source>
        <strain evidence="1 2">DSM 19938</strain>
    </source>
</reference>
<sequence length="229" mass="26078">MKTNFITSIILLFIVSSCIKEDIDVPPIVCDCPPQSQLIGTDSIMTGTYLGVPINGESEKVYSSLQKLGDTLDLKYINIVGNIFTDLIMLQDRIPLYQSIFLDEQKGTDTGVQISFTDKQVSNIFLNSGKNLAQWPSGSNAETAIRKGDDVNILYSKLLKIKQISAYRNKFERISMFTKDMKTKYDPILKNSPTWYFAYTFGNKLMDVVHIDFKDGKVIKIKVQHYQRY</sequence>
<evidence type="ECO:0008006" key="3">
    <source>
        <dbReference type="Google" id="ProtNLM"/>
    </source>
</evidence>
<evidence type="ECO:0000313" key="2">
    <source>
        <dbReference type="Proteomes" id="UP000199532"/>
    </source>
</evidence>
<keyword evidence="2" id="KW-1185">Reference proteome</keyword>
<name>A0A1H6QMB6_9BACT</name>
<dbReference type="STRING" id="408657.SAMN04487995_0809"/>
<dbReference type="EMBL" id="FNXY01000001">
    <property type="protein sequence ID" value="SEI44769.1"/>
    <property type="molecule type" value="Genomic_DNA"/>
</dbReference>
<dbReference type="PROSITE" id="PS51257">
    <property type="entry name" value="PROKAR_LIPOPROTEIN"/>
    <property type="match status" value="1"/>
</dbReference>
<organism evidence="1 2">
    <name type="scientific">Dyadobacter koreensis</name>
    <dbReference type="NCBI Taxonomy" id="408657"/>
    <lineage>
        <taxon>Bacteria</taxon>
        <taxon>Pseudomonadati</taxon>
        <taxon>Bacteroidota</taxon>
        <taxon>Cytophagia</taxon>
        <taxon>Cytophagales</taxon>
        <taxon>Spirosomataceae</taxon>
        <taxon>Dyadobacter</taxon>
    </lineage>
</organism>
<dbReference type="Proteomes" id="UP000199532">
    <property type="component" value="Unassembled WGS sequence"/>
</dbReference>
<gene>
    <name evidence="1" type="ORF">SAMN04487995_0809</name>
</gene>